<dbReference type="InterPro" id="IPR052895">
    <property type="entry name" value="HetReg/Transcr_Mod"/>
</dbReference>
<dbReference type="InterPro" id="IPR010730">
    <property type="entry name" value="HET"/>
</dbReference>
<dbReference type="PANTHER" id="PTHR24148">
    <property type="entry name" value="ANKYRIN REPEAT DOMAIN-CONTAINING PROTEIN 39 HOMOLOG-RELATED"/>
    <property type="match status" value="1"/>
</dbReference>
<comment type="caution">
    <text evidence="3">The sequence shown here is derived from an EMBL/GenBank/DDBJ whole genome shotgun (WGS) entry which is preliminary data.</text>
</comment>
<evidence type="ECO:0000256" key="1">
    <source>
        <dbReference type="SAM" id="MobiDB-lite"/>
    </source>
</evidence>
<accession>A0A9N9UGY5</accession>
<proteinExistence type="predicted"/>
<dbReference type="Pfam" id="PF06985">
    <property type="entry name" value="HET"/>
    <property type="match status" value="1"/>
</dbReference>
<dbReference type="Pfam" id="PF26639">
    <property type="entry name" value="Het-6_barrel"/>
    <property type="match status" value="1"/>
</dbReference>
<dbReference type="PANTHER" id="PTHR24148:SF64">
    <property type="entry name" value="HETEROKARYON INCOMPATIBILITY DOMAIN-CONTAINING PROTEIN"/>
    <property type="match status" value="1"/>
</dbReference>
<evidence type="ECO:0000313" key="4">
    <source>
        <dbReference type="Proteomes" id="UP000754883"/>
    </source>
</evidence>
<reference evidence="3" key="1">
    <citation type="submission" date="2021-10" db="EMBL/GenBank/DDBJ databases">
        <authorList>
            <person name="Piombo E."/>
        </authorList>
    </citation>
    <scope>NUCLEOTIDE SEQUENCE</scope>
</reference>
<dbReference type="EMBL" id="CABFNO020001473">
    <property type="protein sequence ID" value="CAG9990528.1"/>
    <property type="molecule type" value="Genomic_DNA"/>
</dbReference>
<feature type="compositionally biased region" description="Polar residues" evidence="1">
    <location>
        <begin position="617"/>
        <end position="626"/>
    </location>
</feature>
<sequence length="778" mass="87384">MSYQYAPLPPANKSWFRRTRYFTRMLRVSPGSGDDPLRGTLDIIDIASEESPYEALSYAWGTEAASKMFYLDGCRMPIRPNLNDALIWLRHPKEVRSIWVDAICINQDDVDERTRQVGYMRRVYEHASRAIVWVGLRTPGVEDAFRLAEALGASTFESLQPAGDENKEEGERSESVPDDLDTSLPHLVALAQRPYFERTWGIQEVVVAKDVVLKCEDLEINFDHLLGSWNHIAANVEGELGPNNSIFSMWMAMLATRKATAGTLKPLVPKTIGPLSLTLDLSRPYLSTDPRDKIFSVLGICWEGVRPGHQQFFALDYIDNWGFARPLVLILSVPVKLAMLLYSPSRLQMPKELQPDYQKTTAEVYTTFARFLIEHQAGHLGILNNVSHTEDPEDGEYPSWVPKWFEPKREINMAEDFRMGYYRAFSSMATTRGASFSKNSEQPHILSLDGYTFDVVDAVADVFRFKSEEFDDTFGGIVGAWHELFDSSFVPRSGETYYDGQPLDVAFLKAISVWPKGDADSDITQKNAVGFNHRILNGHFNMENRAEDKKGFNAEIYMWYMAIIIREIEIREECGIASDQDEDDDEMGQSAGSKTSSIAADEPTQADPVPIPDGSASRPSSEAVSNTDDDPMESIGPSNESPSAEQRSHPFLQLSGLEKARAMEVEPYTFEYEDIDWDDLENLSEAYPKGLYQTAHNRCAFTTSDGFIGLGPSTMKSGDQVVVLFGSELPSILRPRPQGGFYLIGQAYILHEELRSGSVTQSVASGNGRFPRNTYDIY</sequence>
<feature type="compositionally biased region" description="Polar residues" evidence="1">
    <location>
        <begin position="636"/>
        <end position="645"/>
    </location>
</feature>
<protein>
    <recommendedName>
        <fullName evidence="2">Heterokaryon incompatibility domain-containing protein</fullName>
    </recommendedName>
</protein>
<feature type="domain" description="Heterokaryon incompatibility" evidence="2">
    <location>
        <begin position="53"/>
        <end position="204"/>
    </location>
</feature>
<gene>
    <name evidence="3" type="ORF">CBYS24578_00013832</name>
</gene>
<feature type="region of interest" description="Disordered" evidence="1">
    <location>
        <begin position="580"/>
        <end position="649"/>
    </location>
</feature>
<organism evidence="3 4">
    <name type="scientific">Clonostachys byssicola</name>
    <dbReference type="NCBI Taxonomy" id="160290"/>
    <lineage>
        <taxon>Eukaryota</taxon>
        <taxon>Fungi</taxon>
        <taxon>Dikarya</taxon>
        <taxon>Ascomycota</taxon>
        <taxon>Pezizomycotina</taxon>
        <taxon>Sordariomycetes</taxon>
        <taxon>Hypocreomycetidae</taxon>
        <taxon>Hypocreales</taxon>
        <taxon>Bionectriaceae</taxon>
        <taxon>Clonostachys</taxon>
    </lineage>
</organism>
<evidence type="ECO:0000259" key="2">
    <source>
        <dbReference type="Pfam" id="PF06985"/>
    </source>
</evidence>
<dbReference type="OrthoDB" id="2157530at2759"/>
<dbReference type="Proteomes" id="UP000754883">
    <property type="component" value="Unassembled WGS sequence"/>
</dbReference>
<name>A0A9N9UGY5_9HYPO</name>
<keyword evidence="4" id="KW-1185">Reference proteome</keyword>
<feature type="region of interest" description="Disordered" evidence="1">
    <location>
        <begin position="158"/>
        <end position="179"/>
    </location>
</feature>
<evidence type="ECO:0000313" key="3">
    <source>
        <dbReference type="EMBL" id="CAG9990528.1"/>
    </source>
</evidence>
<dbReference type="AlphaFoldDB" id="A0A9N9UGY5"/>